<dbReference type="Pfam" id="PF03009">
    <property type="entry name" value="GDPD"/>
    <property type="match status" value="1"/>
</dbReference>
<reference evidence="3 4" key="1">
    <citation type="submission" date="2020-05" db="EMBL/GenBank/DDBJ databases">
        <title>Streptobacillus felis strain LHL191014123.</title>
        <authorList>
            <person name="Fawzy A."/>
            <person name="Rau J."/>
            <person name="Risse K."/>
            <person name="Schauerte N."/>
            <person name="Geiger C."/>
            <person name="Blom J."/>
            <person name="Imirzalioglu C."/>
            <person name="Falgenhauer J."/>
            <person name="Bach A."/>
            <person name="Herden C."/>
            <person name="Eisenberg T."/>
        </authorList>
    </citation>
    <scope>NUCLEOTIDE SEQUENCE [LARGE SCALE GENOMIC DNA]</scope>
    <source>
        <strain evidence="3 4">LHL191014123</strain>
    </source>
</reference>
<dbReference type="PROSITE" id="PS51704">
    <property type="entry name" value="GP_PDE"/>
    <property type="match status" value="1"/>
</dbReference>
<feature type="transmembrane region" description="Helical" evidence="1">
    <location>
        <begin position="261"/>
        <end position="287"/>
    </location>
</feature>
<dbReference type="Gene3D" id="3.20.20.190">
    <property type="entry name" value="Phosphatidylinositol (PI) phosphodiesterase"/>
    <property type="match status" value="1"/>
</dbReference>
<dbReference type="GO" id="GO:0008081">
    <property type="term" value="F:phosphoric diester hydrolase activity"/>
    <property type="evidence" value="ECO:0007669"/>
    <property type="project" value="InterPro"/>
</dbReference>
<keyword evidence="1" id="KW-0472">Membrane</keyword>
<keyword evidence="1" id="KW-1133">Transmembrane helix</keyword>
<organism evidence="3 4">
    <name type="scientific">Streptobacillus felis</name>
    <dbReference type="NCBI Taxonomy" id="1384509"/>
    <lineage>
        <taxon>Bacteria</taxon>
        <taxon>Fusobacteriati</taxon>
        <taxon>Fusobacteriota</taxon>
        <taxon>Fusobacteriia</taxon>
        <taxon>Fusobacteriales</taxon>
        <taxon>Leptotrichiaceae</taxon>
        <taxon>Streptobacillus</taxon>
    </lineage>
</organism>
<keyword evidence="1" id="KW-0812">Transmembrane</keyword>
<keyword evidence="4" id="KW-1185">Reference proteome</keyword>
<dbReference type="AlphaFoldDB" id="A0A7Z0TC62"/>
<dbReference type="RefSeq" id="WP_067319876.1">
    <property type="nucleotide sequence ID" value="NZ_CBCRWS010000014.1"/>
</dbReference>
<dbReference type="InterPro" id="IPR030395">
    <property type="entry name" value="GP_PDE_dom"/>
</dbReference>
<feature type="domain" description="GP-PDE" evidence="2">
    <location>
        <begin position="337"/>
        <end position="561"/>
    </location>
</feature>
<dbReference type="EMBL" id="JABMKT010000020">
    <property type="protein sequence ID" value="NYV28073.1"/>
    <property type="molecule type" value="Genomic_DNA"/>
</dbReference>
<comment type="caution">
    <text evidence="3">The sequence shown here is derived from an EMBL/GenBank/DDBJ whole genome shotgun (WGS) entry which is preliminary data.</text>
</comment>
<proteinExistence type="predicted"/>
<dbReference type="Pfam" id="PF10110">
    <property type="entry name" value="GPDPase_memb"/>
    <property type="match status" value="1"/>
</dbReference>
<feature type="transmembrane region" description="Helical" evidence="1">
    <location>
        <begin position="62"/>
        <end position="95"/>
    </location>
</feature>
<dbReference type="InterPro" id="IPR018476">
    <property type="entry name" value="GlyceroP-diester-Pdiesterase_M"/>
</dbReference>
<gene>
    <name evidence="3" type="ORF">HP397_04500</name>
</gene>
<dbReference type="PANTHER" id="PTHR46211:SF8">
    <property type="entry name" value="PHOSPHODIESTERASE"/>
    <property type="match status" value="1"/>
</dbReference>
<dbReference type="InterPro" id="IPR017946">
    <property type="entry name" value="PLC-like_Pdiesterase_TIM-brl"/>
</dbReference>
<protein>
    <submittedName>
        <fullName evidence="3">Glycerophosphoryl diester phosphodiesterase membrane domain-containing protein</fullName>
    </submittedName>
</protein>
<evidence type="ECO:0000313" key="4">
    <source>
        <dbReference type="Proteomes" id="UP000526184"/>
    </source>
</evidence>
<evidence type="ECO:0000259" key="2">
    <source>
        <dbReference type="PROSITE" id="PS51704"/>
    </source>
</evidence>
<name>A0A7Z0TC62_9FUSO</name>
<feature type="transmembrane region" description="Helical" evidence="1">
    <location>
        <begin position="308"/>
        <end position="326"/>
    </location>
</feature>
<accession>A0A7Z0TC62</accession>
<evidence type="ECO:0000256" key="1">
    <source>
        <dbReference type="SAM" id="Phobius"/>
    </source>
</evidence>
<feature type="transmembrane region" description="Helical" evidence="1">
    <location>
        <begin position="167"/>
        <end position="193"/>
    </location>
</feature>
<dbReference type="SUPFAM" id="SSF51695">
    <property type="entry name" value="PLC-like phosphodiesterases"/>
    <property type="match status" value="1"/>
</dbReference>
<dbReference type="PANTHER" id="PTHR46211">
    <property type="entry name" value="GLYCEROPHOSPHORYL DIESTER PHOSPHODIESTERASE"/>
    <property type="match status" value="1"/>
</dbReference>
<feature type="transmembrane region" description="Helical" evidence="1">
    <location>
        <begin position="214"/>
        <end position="241"/>
    </location>
</feature>
<dbReference type="OrthoDB" id="384721at2"/>
<dbReference type="Proteomes" id="UP000526184">
    <property type="component" value="Unassembled WGS sequence"/>
</dbReference>
<dbReference type="GO" id="GO:0006629">
    <property type="term" value="P:lipid metabolic process"/>
    <property type="evidence" value="ECO:0007669"/>
    <property type="project" value="InterPro"/>
</dbReference>
<evidence type="ECO:0000313" key="3">
    <source>
        <dbReference type="EMBL" id="NYV28073.1"/>
    </source>
</evidence>
<feature type="transmembrane region" description="Helical" evidence="1">
    <location>
        <begin position="124"/>
        <end position="147"/>
    </location>
</feature>
<sequence>MRENFKLIFNNIYENKITYFLNSLILQLFILTFGMGILNYIFKFLLYVSNLENLTQKDILTILLNPISIFILVIYMLFLAFLIFFEYSFLTLMIYGRMKKSIYSIREIFKITIRSIKKLVGRDLLIFILYFVTLIPLTNLGFSLIVLKDLYIPRFITGELTKTNVGKIIYIVFMIVIFFINIRLFLTIPLNLLGNLGMAESIKKSWKISREKSLQIFPVILIFQVFLTLMSLGLYFLVLLIFTKIDPDGNSLFFQTLSYSILQIGLLFYEIISKLVIIATLVTVIVEKVNIDIDVNMLQNIERKKSKIFFPLIIVGMVVTVFFNALDIYTDVSDNKQLVIAHRGIVSQGVENSKEAIIAAAKAGVDYIEIDVILTKDNKFLVFHDFNLKRLAGLDKKVYNVVSRELIETKITQGEFESTISTLEEIVKIADEYNTKLLVELKPHGHEPLNYIDLVIDEFKRLNIDKNHITMSLDLKLMEEINKRNPEIKTGYVIPFQFGSFKNVDVDFFVIEDFSFSEYLLDSEKEVFVWTINDEKLMQKYLDSSVDGIITDYPEKIFDLKQERKTNNTYFDRIIRKLSI</sequence>
<feature type="transmembrane region" description="Helical" evidence="1">
    <location>
        <begin position="20"/>
        <end position="42"/>
    </location>
</feature>